<evidence type="ECO:0000259" key="7">
    <source>
        <dbReference type="Pfam" id="PF04129"/>
    </source>
</evidence>
<sequence length="646" mass="71989">MSTDIPNGHTEDQSLEVETQTQTPGAGPSRLPDPVVAVKSDADEDVDEEEQDRTSFLKKQAEYLELQQSVNSSTQLLSSLASYLSTFQNDLSAVSGQISDLQGRSSEIDSQLKGRKTILPPLNALLSDITLPPSLVLTLRDTLPAQNPDLWLSAIVQLDSKIQLISSRSSKVKAVQELSPIIEGLKLKALNVLPPFLLGLIKPLKSASKGLSTNLAVLQTSLLLKYQPFYQFLLKNSPKIAKQVERGYVTSARSYYETGFRRYARSLGMIKSRINERQELIGSLNNSDITAQNILMNGQQKGNNNNMEKPEDRLRFKDLDVEGDDAAVILGYMADEKDFKAPIEALFRSLALVLLDNASSEFTFIVRFFAKSLSSSSSPPNAGAGIRSPIETPLESSPNPSFVDLMSDTGRSTSTRQRKGVNEINDNLKDAERIWHEVFDSSLEYTTNFFNSIISPTTSSSSIPSVISLLTIIRLNDNLIQCSDSRGCLPLITYLNSWKLNLWPVFRKEMDHHINSLKSLADDLEGKNLISSFGLGLKTLKDNHIRGIAKKYGEMFSRTVCLSTQAEEVMIFSSMTRLRNELIRILTSQSNKIKSVPERHSFLSSIYEIIMHELVSGPGQTTHPKLQSELSYFRTREEEARRRISA</sequence>
<evidence type="ECO:0000256" key="4">
    <source>
        <dbReference type="ARBA" id="ARBA00022927"/>
    </source>
</evidence>
<evidence type="ECO:0000256" key="6">
    <source>
        <dbReference type="SAM" id="MobiDB-lite"/>
    </source>
</evidence>
<dbReference type="EMBL" id="CP144089">
    <property type="protein sequence ID" value="WWD02302.1"/>
    <property type="molecule type" value="Genomic_DNA"/>
</dbReference>
<proteinExistence type="inferred from homology"/>
<feature type="compositionally biased region" description="Acidic residues" evidence="6">
    <location>
        <begin position="42"/>
        <end position="51"/>
    </location>
</feature>
<keyword evidence="4" id="KW-0653">Protein transport</keyword>
<dbReference type="RefSeq" id="XP_066080269.1">
    <property type="nucleotide sequence ID" value="XM_066224172.1"/>
</dbReference>
<evidence type="ECO:0008006" key="11">
    <source>
        <dbReference type="Google" id="ProtNLM"/>
    </source>
</evidence>
<dbReference type="Proteomes" id="UP001358614">
    <property type="component" value="Chromosome 1"/>
</dbReference>
<evidence type="ECO:0000256" key="5">
    <source>
        <dbReference type="ARBA" id="ARBA00023034"/>
    </source>
</evidence>
<dbReference type="Pfam" id="PF20655">
    <property type="entry name" value="Vps52_C"/>
    <property type="match status" value="2"/>
</dbReference>
<organism evidence="9 10">
    <name type="scientific">Kwoniella europaea PYCC6329</name>
    <dbReference type="NCBI Taxonomy" id="1423913"/>
    <lineage>
        <taxon>Eukaryota</taxon>
        <taxon>Fungi</taxon>
        <taxon>Dikarya</taxon>
        <taxon>Basidiomycota</taxon>
        <taxon>Agaricomycotina</taxon>
        <taxon>Tremellomycetes</taxon>
        <taxon>Tremellales</taxon>
        <taxon>Cryptococcaceae</taxon>
        <taxon>Kwoniella</taxon>
    </lineage>
</organism>
<keyword evidence="5" id="KW-0333">Golgi apparatus</keyword>
<evidence type="ECO:0000313" key="10">
    <source>
        <dbReference type="Proteomes" id="UP001358614"/>
    </source>
</evidence>
<gene>
    <name evidence="9" type="ORF">V865_000341</name>
</gene>
<dbReference type="Pfam" id="PF04129">
    <property type="entry name" value="Vps52_CC"/>
    <property type="match status" value="1"/>
</dbReference>
<dbReference type="GO" id="GO:0019905">
    <property type="term" value="F:syntaxin binding"/>
    <property type="evidence" value="ECO:0007669"/>
    <property type="project" value="TreeGrafter"/>
</dbReference>
<evidence type="ECO:0000256" key="2">
    <source>
        <dbReference type="ARBA" id="ARBA00008180"/>
    </source>
</evidence>
<protein>
    <recommendedName>
        <fullName evidence="11">Suppressor of action mutation 2-like protein</fullName>
    </recommendedName>
</protein>
<evidence type="ECO:0000259" key="8">
    <source>
        <dbReference type="Pfam" id="PF20655"/>
    </source>
</evidence>
<dbReference type="GO" id="GO:0042147">
    <property type="term" value="P:retrograde transport, endosome to Golgi"/>
    <property type="evidence" value="ECO:0007669"/>
    <property type="project" value="TreeGrafter"/>
</dbReference>
<dbReference type="GO" id="GO:0000938">
    <property type="term" value="C:GARP complex"/>
    <property type="evidence" value="ECO:0007669"/>
    <property type="project" value="TreeGrafter"/>
</dbReference>
<dbReference type="InterPro" id="IPR048361">
    <property type="entry name" value="Vps52_C"/>
</dbReference>
<dbReference type="KEGG" id="ker:91099145"/>
<feature type="region of interest" description="Disordered" evidence="6">
    <location>
        <begin position="374"/>
        <end position="401"/>
    </location>
</feature>
<dbReference type="GeneID" id="91099145"/>
<evidence type="ECO:0000256" key="1">
    <source>
        <dbReference type="ARBA" id="ARBA00004601"/>
    </source>
</evidence>
<dbReference type="GO" id="GO:0032456">
    <property type="term" value="P:endocytic recycling"/>
    <property type="evidence" value="ECO:0007669"/>
    <property type="project" value="TreeGrafter"/>
</dbReference>
<evidence type="ECO:0000313" key="9">
    <source>
        <dbReference type="EMBL" id="WWD02302.1"/>
    </source>
</evidence>
<dbReference type="AlphaFoldDB" id="A0AAX4K9D2"/>
<evidence type="ECO:0000256" key="3">
    <source>
        <dbReference type="ARBA" id="ARBA00022448"/>
    </source>
</evidence>
<dbReference type="InterPro" id="IPR048319">
    <property type="entry name" value="Vps52_CC"/>
</dbReference>
<dbReference type="GO" id="GO:0006896">
    <property type="term" value="P:Golgi to vacuole transport"/>
    <property type="evidence" value="ECO:0007669"/>
    <property type="project" value="TreeGrafter"/>
</dbReference>
<name>A0AAX4K9D2_9TREE</name>
<dbReference type="InterPro" id="IPR007258">
    <property type="entry name" value="Vps52"/>
</dbReference>
<comment type="similarity">
    <text evidence="2">Belongs to the VPS52 family.</text>
</comment>
<reference evidence="9 10" key="1">
    <citation type="submission" date="2024-01" db="EMBL/GenBank/DDBJ databases">
        <title>Comparative genomics of Cryptococcus and Kwoniella reveals pathogenesis evolution and contrasting modes of karyotype evolution via chromosome fusion or intercentromeric recombination.</title>
        <authorList>
            <person name="Coelho M.A."/>
            <person name="David-Palma M."/>
            <person name="Shea T."/>
            <person name="Bowers K."/>
            <person name="McGinley-Smith S."/>
            <person name="Mohammad A.W."/>
            <person name="Gnirke A."/>
            <person name="Yurkov A.M."/>
            <person name="Nowrousian M."/>
            <person name="Sun S."/>
            <person name="Cuomo C.A."/>
            <person name="Heitman J."/>
        </authorList>
    </citation>
    <scope>NUCLEOTIDE SEQUENCE [LARGE SCALE GENOMIC DNA]</scope>
    <source>
        <strain evidence="9 10">PYCC6329</strain>
    </source>
</reference>
<dbReference type="PANTHER" id="PTHR14190:SF7">
    <property type="entry name" value="VACUOLAR PROTEIN SORTING-ASSOCIATED PROTEIN 52 HOMOLOG"/>
    <property type="match status" value="1"/>
</dbReference>
<keyword evidence="10" id="KW-1185">Reference proteome</keyword>
<keyword evidence="3" id="KW-0813">Transport</keyword>
<dbReference type="GO" id="GO:0015031">
    <property type="term" value="P:protein transport"/>
    <property type="evidence" value="ECO:0007669"/>
    <property type="project" value="UniProtKB-KW"/>
</dbReference>
<feature type="domain" description="Vps52 coiled-coil" evidence="7">
    <location>
        <begin position="65"/>
        <end position="233"/>
    </location>
</feature>
<dbReference type="PANTHER" id="PTHR14190">
    <property type="entry name" value="SUPPRESSOR OF ACTIN MUTATIONS 2/VACUOLAR PROTEIN SORTING 52"/>
    <property type="match status" value="1"/>
</dbReference>
<comment type="subcellular location">
    <subcellularLocation>
        <location evidence="1">Golgi apparatus</location>
        <location evidence="1">trans-Golgi network</location>
    </subcellularLocation>
</comment>
<feature type="domain" description="Vps52 C-terminal" evidence="8">
    <location>
        <begin position="256"/>
        <end position="371"/>
    </location>
</feature>
<accession>A0AAX4K9D2</accession>
<feature type="region of interest" description="Disordered" evidence="6">
    <location>
        <begin position="1"/>
        <end position="54"/>
    </location>
</feature>
<feature type="domain" description="Vps52 C-terminal" evidence="8">
    <location>
        <begin position="430"/>
        <end position="615"/>
    </location>
</feature>
<dbReference type="GO" id="GO:0005829">
    <property type="term" value="C:cytosol"/>
    <property type="evidence" value="ECO:0007669"/>
    <property type="project" value="GOC"/>
</dbReference>